<protein>
    <submittedName>
        <fullName evidence="1">Uncharacterized protein</fullName>
    </submittedName>
</protein>
<dbReference type="InterPro" id="IPR036661">
    <property type="entry name" value="Luciferase-like_sf"/>
</dbReference>
<dbReference type="AlphaFoldDB" id="A0A6A6DXE7"/>
<dbReference type="EMBL" id="ML994638">
    <property type="protein sequence ID" value="KAF2184264.1"/>
    <property type="molecule type" value="Genomic_DNA"/>
</dbReference>
<evidence type="ECO:0000313" key="1">
    <source>
        <dbReference type="EMBL" id="KAF2184264.1"/>
    </source>
</evidence>
<dbReference type="SUPFAM" id="SSF51679">
    <property type="entry name" value="Bacterial luciferase-like"/>
    <property type="match status" value="1"/>
</dbReference>
<dbReference type="PANTHER" id="PTHR30011:SF41">
    <property type="entry name" value="XENOBIOTIC COMPOUND MONOOXYGENASE, DSZA FAMILY (AFU_ORTHOLOGUE AFUA_3G15040)"/>
    <property type="match status" value="1"/>
</dbReference>
<sequence>MASTNGSAKQRKQLILNTFATNAPAHLAQGLWRPPSTTPQNKTSDFNKLKFWTDLAQLLDKANLHELFIADFLGPYDFYKGLANVDPILPSGVQFPIHDPLYLVPAMAAVT</sequence>
<dbReference type="InterPro" id="IPR051260">
    <property type="entry name" value="Diverse_substr_monoxygenases"/>
</dbReference>
<keyword evidence="2" id="KW-1185">Reference proteome</keyword>
<dbReference type="OrthoDB" id="5561043at2759"/>
<evidence type="ECO:0000313" key="2">
    <source>
        <dbReference type="Proteomes" id="UP000800200"/>
    </source>
</evidence>
<dbReference type="Proteomes" id="UP000800200">
    <property type="component" value="Unassembled WGS sequence"/>
</dbReference>
<dbReference type="PANTHER" id="PTHR30011">
    <property type="entry name" value="ALKANESULFONATE MONOOXYGENASE-RELATED"/>
    <property type="match status" value="1"/>
</dbReference>
<name>A0A6A6DXE7_9PEZI</name>
<dbReference type="Gene3D" id="3.20.20.30">
    <property type="entry name" value="Luciferase-like domain"/>
    <property type="match status" value="1"/>
</dbReference>
<proteinExistence type="predicted"/>
<dbReference type="GO" id="GO:0016705">
    <property type="term" value="F:oxidoreductase activity, acting on paired donors, with incorporation or reduction of molecular oxygen"/>
    <property type="evidence" value="ECO:0007669"/>
    <property type="project" value="InterPro"/>
</dbReference>
<organism evidence="1 2">
    <name type="scientific">Zopfia rhizophila CBS 207.26</name>
    <dbReference type="NCBI Taxonomy" id="1314779"/>
    <lineage>
        <taxon>Eukaryota</taxon>
        <taxon>Fungi</taxon>
        <taxon>Dikarya</taxon>
        <taxon>Ascomycota</taxon>
        <taxon>Pezizomycotina</taxon>
        <taxon>Dothideomycetes</taxon>
        <taxon>Dothideomycetes incertae sedis</taxon>
        <taxon>Zopfiaceae</taxon>
        <taxon>Zopfia</taxon>
    </lineage>
</organism>
<reference evidence="1" key="1">
    <citation type="journal article" date="2020" name="Stud. Mycol.">
        <title>101 Dothideomycetes genomes: a test case for predicting lifestyles and emergence of pathogens.</title>
        <authorList>
            <person name="Haridas S."/>
            <person name="Albert R."/>
            <person name="Binder M."/>
            <person name="Bloem J."/>
            <person name="Labutti K."/>
            <person name="Salamov A."/>
            <person name="Andreopoulos B."/>
            <person name="Baker S."/>
            <person name="Barry K."/>
            <person name="Bills G."/>
            <person name="Bluhm B."/>
            <person name="Cannon C."/>
            <person name="Castanera R."/>
            <person name="Culley D."/>
            <person name="Daum C."/>
            <person name="Ezra D."/>
            <person name="Gonzalez J."/>
            <person name="Henrissat B."/>
            <person name="Kuo A."/>
            <person name="Liang C."/>
            <person name="Lipzen A."/>
            <person name="Lutzoni F."/>
            <person name="Magnuson J."/>
            <person name="Mondo S."/>
            <person name="Nolan M."/>
            <person name="Ohm R."/>
            <person name="Pangilinan J."/>
            <person name="Park H.-J."/>
            <person name="Ramirez L."/>
            <person name="Alfaro M."/>
            <person name="Sun H."/>
            <person name="Tritt A."/>
            <person name="Yoshinaga Y."/>
            <person name="Zwiers L.-H."/>
            <person name="Turgeon B."/>
            <person name="Goodwin S."/>
            <person name="Spatafora J."/>
            <person name="Crous P."/>
            <person name="Grigoriev I."/>
        </authorList>
    </citation>
    <scope>NUCLEOTIDE SEQUENCE</scope>
    <source>
        <strain evidence="1">CBS 207.26</strain>
    </source>
</reference>
<gene>
    <name evidence="1" type="ORF">K469DRAFT_781553</name>
</gene>
<accession>A0A6A6DXE7</accession>